<dbReference type="AlphaFoldDB" id="A0A0W8F231"/>
<protein>
    <submittedName>
        <fullName evidence="2">Putative prenyltransferase</fullName>
    </submittedName>
</protein>
<keyword evidence="2" id="KW-0808">Transferase</keyword>
<feature type="transmembrane region" description="Helical" evidence="1">
    <location>
        <begin position="12"/>
        <end position="29"/>
    </location>
</feature>
<organism evidence="2">
    <name type="scientific">hydrocarbon metagenome</name>
    <dbReference type="NCBI Taxonomy" id="938273"/>
    <lineage>
        <taxon>unclassified sequences</taxon>
        <taxon>metagenomes</taxon>
        <taxon>ecological metagenomes</taxon>
    </lineage>
</organism>
<comment type="caution">
    <text evidence="2">The sequence shown here is derived from an EMBL/GenBank/DDBJ whole genome shotgun (WGS) entry which is preliminary data.</text>
</comment>
<dbReference type="GO" id="GO:0016740">
    <property type="term" value="F:transferase activity"/>
    <property type="evidence" value="ECO:0007669"/>
    <property type="project" value="UniProtKB-KW"/>
</dbReference>
<evidence type="ECO:0000256" key="1">
    <source>
        <dbReference type="SAM" id="Phobius"/>
    </source>
</evidence>
<accession>A0A0W8F231</accession>
<proteinExistence type="predicted"/>
<evidence type="ECO:0000313" key="2">
    <source>
        <dbReference type="EMBL" id="KUG14642.1"/>
    </source>
</evidence>
<keyword evidence="1" id="KW-0472">Membrane</keyword>
<feature type="transmembrane region" description="Helical" evidence="1">
    <location>
        <begin position="41"/>
        <end position="58"/>
    </location>
</feature>
<name>A0A0W8F231_9ZZZZ</name>
<keyword evidence="1" id="KW-0812">Transmembrane</keyword>
<reference evidence="2" key="1">
    <citation type="journal article" date="2015" name="Proc. Natl. Acad. Sci. U.S.A.">
        <title>Networks of energetic and metabolic interactions define dynamics in microbial communities.</title>
        <authorList>
            <person name="Embree M."/>
            <person name="Liu J.K."/>
            <person name="Al-Bassam M.M."/>
            <person name="Zengler K."/>
        </authorList>
    </citation>
    <scope>NUCLEOTIDE SEQUENCE</scope>
</reference>
<keyword evidence="1" id="KW-1133">Transmembrane helix</keyword>
<sequence length="85" mass="9289">MLSLLVTIGRPHFVLAGFFLFLLGALFALCRGAPFHAGRFLWGYAIVACAHLSVSYTNEYYDRFADDPAARSQVSGGVRHPPSLS</sequence>
<gene>
    <name evidence="2" type="ORF">ASZ90_015714</name>
</gene>
<dbReference type="EMBL" id="LNQE01001635">
    <property type="protein sequence ID" value="KUG14642.1"/>
    <property type="molecule type" value="Genomic_DNA"/>
</dbReference>